<dbReference type="Gene3D" id="3.10.129.10">
    <property type="entry name" value="Hotdog Thioesterase"/>
    <property type="match status" value="1"/>
</dbReference>
<dbReference type="RefSeq" id="XP_002910410.1">
    <property type="nucleotide sequence ID" value="XM_002910364.1"/>
</dbReference>
<dbReference type="EMBL" id="AACS02000010">
    <property type="protein sequence ID" value="EFI26916.1"/>
    <property type="molecule type" value="Genomic_DNA"/>
</dbReference>
<comment type="caution">
    <text evidence="1">The sequence shown here is derived from an EMBL/GenBank/DDBJ whole genome shotgun (WGS) entry which is preliminary data.</text>
</comment>
<evidence type="ECO:0000313" key="2">
    <source>
        <dbReference type="Proteomes" id="UP000001861"/>
    </source>
</evidence>
<dbReference type="InParanoid" id="D6RPZ6"/>
<dbReference type="STRING" id="240176.D6RPZ6"/>
<dbReference type="GeneID" id="9379314"/>
<accession>D6RPZ6</accession>
<dbReference type="OrthoDB" id="331699at2759"/>
<evidence type="ECO:0000313" key="1">
    <source>
        <dbReference type="EMBL" id="EFI26916.1"/>
    </source>
</evidence>
<organism evidence="1 2">
    <name type="scientific">Coprinopsis cinerea (strain Okayama-7 / 130 / ATCC MYA-4618 / FGSC 9003)</name>
    <name type="common">Inky cap fungus</name>
    <name type="synonym">Hormographiella aspergillata</name>
    <dbReference type="NCBI Taxonomy" id="240176"/>
    <lineage>
        <taxon>Eukaryota</taxon>
        <taxon>Fungi</taxon>
        <taxon>Dikarya</taxon>
        <taxon>Basidiomycota</taxon>
        <taxon>Agaricomycotina</taxon>
        <taxon>Agaricomycetes</taxon>
        <taxon>Agaricomycetidae</taxon>
        <taxon>Agaricales</taxon>
        <taxon>Agaricineae</taxon>
        <taxon>Psathyrellaceae</taxon>
        <taxon>Coprinopsis</taxon>
    </lineage>
</organism>
<proteinExistence type="predicted"/>
<dbReference type="VEuPathDB" id="FungiDB:CC1G_15317"/>
<dbReference type="Proteomes" id="UP000001861">
    <property type="component" value="Unassembled WGS sequence"/>
</dbReference>
<reference evidence="1 2" key="1">
    <citation type="journal article" date="2010" name="Proc. Natl. Acad. Sci. U.S.A.">
        <title>Insights into evolution of multicellular fungi from the assembled chromosomes of the mushroom Coprinopsis cinerea (Coprinus cinereus).</title>
        <authorList>
            <person name="Stajich J.E."/>
            <person name="Wilke S.K."/>
            <person name="Ahren D."/>
            <person name="Au C.H."/>
            <person name="Birren B.W."/>
            <person name="Borodovsky M."/>
            <person name="Burns C."/>
            <person name="Canback B."/>
            <person name="Casselton L.A."/>
            <person name="Cheng C.K."/>
            <person name="Deng J."/>
            <person name="Dietrich F.S."/>
            <person name="Fargo D.C."/>
            <person name="Farman M.L."/>
            <person name="Gathman A.C."/>
            <person name="Goldberg J."/>
            <person name="Guigo R."/>
            <person name="Hoegger P.J."/>
            <person name="Hooker J.B."/>
            <person name="Huggins A."/>
            <person name="James T.Y."/>
            <person name="Kamada T."/>
            <person name="Kilaru S."/>
            <person name="Kodira C."/>
            <person name="Kues U."/>
            <person name="Kupfer D."/>
            <person name="Kwan H.S."/>
            <person name="Lomsadze A."/>
            <person name="Li W."/>
            <person name="Lilly W.W."/>
            <person name="Ma L.J."/>
            <person name="Mackey A.J."/>
            <person name="Manning G."/>
            <person name="Martin F."/>
            <person name="Muraguchi H."/>
            <person name="Natvig D.O."/>
            <person name="Palmerini H."/>
            <person name="Ramesh M.A."/>
            <person name="Rehmeyer C.J."/>
            <person name="Roe B.A."/>
            <person name="Shenoy N."/>
            <person name="Stanke M."/>
            <person name="Ter-Hovhannisyan V."/>
            <person name="Tunlid A."/>
            <person name="Velagapudi R."/>
            <person name="Vision T.J."/>
            <person name="Zeng Q."/>
            <person name="Zolan M.E."/>
            <person name="Pukkila P.J."/>
        </authorList>
    </citation>
    <scope>NUCLEOTIDE SEQUENCE [LARGE SCALE GENOMIC DNA]</scope>
    <source>
        <strain evidence="2">Okayama-7 / 130 / ATCC MYA-4618 / FGSC 9003</strain>
    </source>
</reference>
<keyword evidence="2" id="KW-1185">Reference proteome</keyword>
<dbReference type="AlphaFoldDB" id="D6RPZ6"/>
<sequence>MSGVDGFRLHHGDCYDWYLHVGVKANVVDVKTGLEQTTNDFRFTWYQDKQGTQKPRMVVPKTYQGVLGVGWGWGKAMLWLEGKRALELGARIRGSRK</sequence>
<protein>
    <submittedName>
        <fullName evidence="1">Uncharacterized protein</fullName>
    </submittedName>
</protein>
<dbReference type="HOGENOM" id="CLU_2346600_0_0_1"/>
<gene>
    <name evidence="1" type="ORF">CC1G_15317</name>
</gene>
<dbReference type="KEGG" id="cci:CC1G_15317"/>
<name>D6RPZ6_COPC7</name>